<dbReference type="AlphaFoldDB" id="A0A9D2G7F2"/>
<dbReference type="Pfam" id="PF12849">
    <property type="entry name" value="PBP_like_2"/>
    <property type="match status" value="1"/>
</dbReference>
<dbReference type="SUPFAM" id="SSF53850">
    <property type="entry name" value="Periplasmic binding protein-like II"/>
    <property type="match status" value="1"/>
</dbReference>
<dbReference type="InterPro" id="IPR052738">
    <property type="entry name" value="ABC-Tungstate_binding"/>
</dbReference>
<comment type="caution">
    <text evidence="3">The sequence shown here is derived from an EMBL/GenBank/DDBJ whole genome shotgun (WGS) entry which is preliminary data.</text>
</comment>
<reference evidence="3" key="1">
    <citation type="journal article" date="2021" name="PeerJ">
        <title>Extensive microbial diversity within the chicken gut microbiome revealed by metagenomics and culture.</title>
        <authorList>
            <person name="Gilroy R."/>
            <person name="Ravi A."/>
            <person name="Getino M."/>
            <person name="Pursley I."/>
            <person name="Horton D.L."/>
            <person name="Alikhan N.F."/>
            <person name="Baker D."/>
            <person name="Gharbi K."/>
            <person name="Hall N."/>
            <person name="Watson M."/>
            <person name="Adriaenssens E.M."/>
            <person name="Foster-Nyarko E."/>
            <person name="Jarju S."/>
            <person name="Secka A."/>
            <person name="Antonio M."/>
            <person name="Oren A."/>
            <person name="Chaudhuri R.R."/>
            <person name="La Ragione R."/>
            <person name="Hildebrand F."/>
            <person name="Pallen M.J."/>
        </authorList>
    </citation>
    <scope>NUCLEOTIDE SEQUENCE</scope>
    <source>
        <strain evidence="3">CHK196-3914</strain>
    </source>
</reference>
<reference evidence="3" key="2">
    <citation type="submission" date="2021-04" db="EMBL/GenBank/DDBJ databases">
        <authorList>
            <person name="Gilroy R."/>
        </authorList>
    </citation>
    <scope>NUCLEOTIDE SEQUENCE</scope>
    <source>
        <strain evidence="3">CHK196-3914</strain>
    </source>
</reference>
<dbReference type="PANTHER" id="PTHR37945">
    <property type="entry name" value="EXTRACELLULAR TUNGSTATE BINDING PROTEIN"/>
    <property type="match status" value="1"/>
</dbReference>
<evidence type="ECO:0000313" key="4">
    <source>
        <dbReference type="Proteomes" id="UP000824116"/>
    </source>
</evidence>
<evidence type="ECO:0000256" key="1">
    <source>
        <dbReference type="SAM" id="SignalP"/>
    </source>
</evidence>
<gene>
    <name evidence="3" type="ORF">H9723_00095</name>
</gene>
<evidence type="ECO:0000259" key="2">
    <source>
        <dbReference type="Pfam" id="PF12849"/>
    </source>
</evidence>
<dbReference type="Gene3D" id="3.40.190.10">
    <property type="entry name" value="Periplasmic binding protein-like II"/>
    <property type="match status" value="2"/>
</dbReference>
<evidence type="ECO:0000313" key="3">
    <source>
        <dbReference type="EMBL" id="HIZ73632.1"/>
    </source>
</evidence>
<proteinExistence type="predicted"/>
<feature type="signal peptide" evidence="1">
    <location>
        <begin position="1"/>
        <end position="24"/>
    </location>
</feature>
<keyword evidence="1" id="KW-0732">Signal</keyword>
<protein>
    <submittedName>
        <fullName evidence="3">Substrate-binding domain-containing protein</fullName>
    </submittedName>
</protein>
<sequence>MFMKKLWAASVCAGAVLLCACSPAGNTGDGQNSGNSEIILATTTSTKDSGLLDEILPVFEKETGYSVSVVSVGSGEAMTMGENGEADVLLVHSPEAEEEYVAGGHADEDGRMDVMYNDFVLVGPKEDPAGISAACPDDVETAFRTLAENQSRFISRSDDSGTHQKELSVWEACGIEPAGEWYVEAGAGMGEVLEMANEMLAYTLSDRATWLNMGLDEDLKIVCEKDPDGILYNQYGVICVNPDKNENINHEGAKAFQQWIVSEETQELIGEYGVEEYGSPLFTPDAQQE</sequence>
<organism evidence="3 4">
    <name type="scientific">Candidatus Mediterraneibacter stercoravium</name>
    <dbReference type="NCBI Taxonomy" id="2838685"/>
    <lineage>
        <taxon>Bacteria</taxon>
        <taxon>Bacillati</taxon>
        <taxon>Bacillota</taxon>
        <taxon>Clostridia</taxon>
        <taxon>Lachnospirales</taxon>
        <taxon>Lachnospiraceae</taxon>
        <taxon>Mediterraneibacter</taxon>
    </lineage>
</organism>
<accession>A0A9D2G7F2</accession>
<dbReference type="EMBL" id="DXAY01000001">
    <property type="protein sequence ID" value="HIZ73632.1"/>
    <property type="molecule type" value="Genomic_DNA"/>
</dbReference>
<name>A0A9D2G7F2_9FIRM</name>
<dbReference type="PROSITE" id="PS51257">
    <property type="entry name" value="PROKAR_LIPOPROTEIN"/>
    <property type="match status" value="1"/>
</dbReference>
<dbReference type="Proteomes" id="UP000824116">
    <property type="component" value="Unassembled WGS sequence"/>
</dbReference>
<feature type="chain" id="PRO_5038846679" evidence="1">
    <location>
        <begin position="25"/>
        <end position="289"/>
    </location>
</feature>
<dbReference type="InterPro" id="IPR024370">
    <property type="entry name" value="PBP_domain"/>
</dbReference>
<dbReference type="PANTHER" id="PTHR37945:SF1">
    <property type="entry name" value="EXTRACELLULAR TUNGSTATE BINDING PROTEIN"/>
    <property type="match status" value="1"/>
</dbReference>
<feature type="domain" description="PBP" evidence="2">
    <location>
        <begin position="34"/>
        <end position="264"/>
    </location>
</feature>